<reference evidence="6" key="1">
    <citation type="submission" date="2016-10" db="EMBL/GenBank/DDBJ databases">
        <authorList>
            <person name="Varghese N."/>
            <person name="Submissions S."/>
        </authorList>
    </citation>
    <scope>NUCLEOTIDE SEQUENCE [LARGE SCALE GENOMIC DNA]</scope>
    <source>
        <strain evidence="6">DSM 24499</strain>
    </source>
</reference>
<dbReference type="GO" id="GO:0003697">
    <property type="term" value="F:single-stranded DNA binding"/>
    <property type="evidence" value="ECO:0007669"/>
    <property type="project" value="InterPro"/>
</dbReference>
<evidence type="ECO:0000313" key="5">
    <source>
        <dbReference type="EMBL" id="SFB72553.1"/>
    </source>
</evidence>
<dbReference type="Pfam" id="PF18818">
    <property type="entry name" value="MPTase-PolyVal"/>
    <property type="match status" value="1"/>
</dbReference>
<dbReference type="InterPro" id="IPR027417">
    <property type="entry name" value="P-loop_NTPase"/>
</dbReference>
<dbReference type="STRING" id="1334022.SAMN04487907_101273"/>
<dbReference type="Gene3D" id="3.40.50.300">
    <property type="entry name" value="P-loop containing nucleotide triphosphate hydrolases"/>
    <property type="match status" value="1"/>
</dbReference>
<dbReference type="Pfam" id="PF18798">
    <property type="entry name" value="LPD3"/>
    <property type="match status" value="1"/>
</dbReference>
<dbReference type="InterPro" id="IPR041459">
    <property type="entry name" value="MPTase-PolyVal"/>
</dbReference>
<dbReference type="AlphaFoldDB" id="A0A1I1DJ55"/>
<evidence type="ECO:0000256" key="1">
    <source>
        <dbReference type="SAM" id="MobiDB-lite"/>
    </source>
</evidence>
<feature type="domain" description="N-terminal" evidence="2">
    <location>
        <begin position="93"/>
        <end position="241"/>
    </location>
</feature>
<name>A0A1I1DJ55_9FLAO</name>
<evidence type="ECO:0000313" key="6">
    <source>
        <dbReference type="Proteomes" id="UP000199438"/>
    </source>
</evidence>
<dbReference type="OrthoDB" id="9792687at2"/>
<dbReference type="Proteomes" id="UP000199438">
    <property type="component" value="Unassembled WGS sequence"/>
</dbReference>
<dbReference type="Pfam" id="PF08401">
    <property type="entry name" value="ArdcN"/>
    <property type="match status" value="1"/>
</dbReference>
<feature type="domain" description="Large polyvalent protein-associated" evidence="3">
    <location>
        <begin position="465"/>
        <end position="576"/>
    </location>
</feature>
<dbReference type="InterPro" id="IPR013610">
    <property type="entry name" value="ArdC_N"/>
</dbReference>
<dbReference type="RefSeq" id="WP_092539606.1">
    <property type="nucleotide sequence ID" value="NZ_FOKV01000001.1"/>
</dbReference>
<accession>A0A1I1DJ55</accession>
<organism evidence="5 6">
    <name type="scientific">Zunongwangia mangrovi</name>
    <dbReference type="NCBI Taxonomy" id="1334022"/>
    <lineage>
        <taxon>Bacteria</taxon>
        <taxon>Pseudomonadati</taxon>
        <taxon>Bacteroidota</taxon>
        <taxon>Flavobacteriia</taxon>
        <taxon>Flavobacteriales</taxon>
        <taxon>Flavobacteriaceae</taxon>
        <taxon>Zunongwangia</taxon>
    </lineage>
</organism>
<sequence>MIINAVQAFNNLNGKIVSREELKTIAILATDQGQHSITKKIDQLLNSEQDLEFKITIGSREIERLPEDCLCGIDQEIPQMEFEGLGKAVSPDDIYQMITDKMIEQIEAASGEGYKTKWRKEGYLIPFNFSTRKPYRGINAMMLTDFAMGSFENPFFLTFNQIEKHKGKIKKGAKAAKVVYFTQLYKYEQAEPELEYGTYNRLKMISWLKKNRKDIKLLEKFSPESITDQNAIPILKYYNVFNGSDIEDIDFDLENFKIGYYNNGIKGNDDSRLEIAEAIFKSFPTPAPKLKHEPGRAYYNFVDDFISMPEFKDFDTGLDYYRTLFHEMTHSTGFEERLNRKVKNRFGSKAYAKEELIAEFGAVFLSAQAGIIWRNQSNHAEYIKNWQNALPHLKKDNRLLMRSASAAQKATDFILNYDKEGIPKFHKELENLKNSKPEKKAKNKSEEQLSLFEGLNAPAPEKFKSIKEFANFAYNWAKANLTGKKYEHNEIGETVHFTNAGIYHAIRSRRTKLKVQLIFKAMEMLKNSTLIKFEKDKKKRAEIAGVYRMKSYAVIDKFPYEVVLTLRKGENGTVYYDHKAIEAKRLTIDAESEKSQSAVNSKPFIKDKENNSSGLNAPENTETELAVLDDQEPEVLQTLPQPVQKEETAMVHKAEVIQPQEAKPEPISRQKNPKSRAARREQLKNKTFRYYNIPNQEIAKFLGNVEIKDEESVGISITAPQGAGKTRFLFQVINAFAKNYKVGHASMEEHPDSSLYLKKEDQYIDPENLHNIEAPVINTMEDLHALIMRNDIIAIDSFEKLREIQKDVQVDKDFRKKYDSKLFIFIFQLTSDGNMRGGSKSQFDVDIVLFTEKFEDYRENFIYTNKNRYNELPETDLKYSIFKQQMLLPEGREKNQENKDVSDINFEEVESFEVGSDSGSSSEIIVTAY</sequence>
<keyword evidence="6" id="KW-1185">Reference proteome</keyword>
<dbReference type="EMBL" id="FOKV01000001">
    <property type="protein sequence ID" value="SFB72553.1"/>
    <property type="molecule type" value="Genomic_DNA"/>
</dbReference>
<feature type="domain" description="Polyvalent protein metallopeptidase" evidence="4">
    <location>
        <begin position="289"/>
        <end position="405"/>
    </location>
</feature>
<dbReference type="SUPFAM" id="SSF52540">
    <property type="entry name" value="P-loop containing nucleoside triphosphate hydrolases"/>
    <property type="match status" value="1"/>
</dbReference>
<proteinExistence type="predicted"/>
<feature type="region of interest" description="Disordered" evidence="1">
    <location>
        <begin position="592"/>
        <end position="619"/>
    </location>
</feature>
<evidence type="ECO:0000259" key="4">
    <source>
        <dbReference type="Pfam" id="PF18818"/>
    </source>
</evidence>
<gene>
    <name evidence="5" type="ORF">SAMN04487907_101273</name>
</gene>
<feature type="region of interest" description="Disordered" evidence="1">
    <location>
        <begin position="659"/>
        <end position="679"/>
    </location>
</feature>
<evidence type="ECO:0000259" key="2">
    <source>
        <dbReference type="Pfam" id="PF08401"/>
    </source>
</evidence>
<evidence type="ECO:0000259" key="3">
    <source>
        <dbReference type="Pfam" id="PF18798"/>
    </source>
</evidence>
<protein>
    <submittedName>
        <fullName evidence="5">Antirestriction protein ArdC</fullName>
    </submittedName>
</protein>
<dbReference type="InterPro" id="IPR040824">
    <property type="entry name" value="LPD3"/>
</dbReference>